<evidence type="ECO:0000256" key="1">
    <source>
        <dbReference type="SAM" id="MobiDB-lite"/>
    </source>
</evidence>
<gene>
    <name evidence="2" type="ORF">JK364_23235</name>
</gene>
<dbReference type="EMBL" id="JAERRG010000009">
    <property type="protein sequence ID" value="MBL1115288.1"/>
    <property type="molecule type" value="Genomic_DNA"/>
</dbReference>
<dbReference type="Pfam" id="PF05331">
    <property type="entry name" value="DUF742"/>
    <property type="match status" value="1"/>
</dbReference>
<accession>A0ABS1PSA0</accession>
<comment type="caution">
    <text evidence="2">The sequence shown here is derived from an EMBL/GenBank/DDBJ whole genome shotgun (WGS) entry which is preliminary data.</text>
</comment>
<proteinExistence type="predicted"/>
<dbReference type="Proteomes" id="UP000621510">
    <property type="component" value="Unassembled WGS sequence"/>
</dbReference>
<protein>
    <submittedName>
        <fullName evidence="2">DUF742 domain-containing protein</fullName>
    </submittedName>
</protein>
<evidence type="ECO:0000313" key="3">
    <source>
        <dbReference type="Proteomes" id="UP000621510"/>
    </source>
</evidence>
<name>A0ABS1PSA0_9ACTN</name>
<keyword evidence="3" id="KW-1185">Reference proteome</keyword>
<organism evidence="2 3">
    <name type="scientific">Streptomyces endocoffeicus</name>
    <dbReference type="NCBI Taxonomy" id="2898945"/>
    <lineage>
        <taxon>Bacteria</taxon>
        <taxon>Bacillati</taxon>
        <taxon>Actinomycetota</taxon>
        <taxon>Actinomycetes</taxon>
        <taxon>Kitasatosporales</taxon>
        <taxon>Streptomycetaceae</taxon>
        <taxon>Streptomyces</taxon>
    </lineage>
</organism>
<feature type="region of interest" description="Disordered" evidence="1">
    <location>
        <begin position="22"/>
        <end position="55"/>
    </location>
</feature>
<reference evidence="2 3" key="1">
    <citation type="submission" date="2021-01" db="EMBL/GenBank/DDBJ databases">
        <title>WGS of actinomycetes isolated from Thailand.</title>
        <authorList>
            <person name="Thawai C."/>
        </authorList>
    </citation>
    <scope>NUCLEOTIDE SEQUENCE [LARGE SCALE GENOMIC DNA]</scope>
    <source>
        <strain evidence="2 3">CA3R110</strain>
    </source>
</reference>
<dbReference type="PANTHER" id="PTHR36221:SF1">
    <property type="entry name" value="DUF742 DOMAIN-CONTAINING PROTEIN"/>
    <property type="match status" value="1"/>
</dbReference>
<evidence type="ECO:0000313" key="2">
    <source>
        <dbReference type="EMBL" id="MBL1115288.1"/>
    </source>
</evidence>
<dbReference type="PANTHER" id="PTHR36221">
    <property type="entry name" value="DUF742 DOMAIN-CONTAINING PROTEIN"/>
    <property type="match status" value="1"/>
</dbReference>
<dbReference type="InterPro" id="IPR007995">
    <property type="entry name" value="DUF742"/>
</dbReference>
<sequence length="131" mass="13961">MSPAPGEPWSVADRLSVRPYAVAGGRTHSPHSQDLNLDTVVEPGGGRPPDQGPPEAEQILRLCRSRRRSIAELSGTLRQPVPVVQVLVGDLLDAQALLIPASAYSNSPDDVRAVLEGLKRKWPDAAKSKAG</sequence>